<dbReference type="FunFam" id="4.10.410.60:FF:000001">
    <property type="entry name" value="50S ribosomal protein L35"/>
    <property type="match status" value="1"/>
</dbReference>
<keyword evidence="3 5" id="KW-0687">Ribonucleoprotein</keyword>
<dbReference type="RefSeq" id="WP_160624833.1">
    <property type="nucleotide sequence ID" value="NZ_WUUQ01000002.1"/>
</dbReference>
<evidence type="ECO:0000256" key="2">
    <source>
        <dbReference type="ARBA" id="ARBA00022980"/>
    </source>
</evidence>
<evidence type="ECO:0000256" key="5">
    <source>
        <dbReference type="HAMAP-Rule" id="MF_00514"/>
    </source>
</evidence>
<dbReference type="PROSITE" id="PS00936">
    <property type="entry name" value="RIBOSOMAL_L35"/>
    <property type="match status" value="1"/>
</dbReference>
<dbReference type="GO" id="GO:0003735">
    <property type="term" value="F:structural constituent of ribosome"/>
    <property type="evidence" value="ECO:0007669"/>
    <property type="project" value="InterPro"/>
</dbReference>
<dbReference type="SUPFAM" id="SSF143034">
    <property type="entry name" value="L35p-like"/>
    <property type="match status" value="1"/>
</dbReference>
<gene>
    <name evidence="5 8" type="primary">rpmI</name>
    <name evidence="8" type="ORF">GSF08_05465</name>
</gene>
<feature type="region of interest" description="Disordered" evidence="7">
    <location>
        <begin position="1"/>
        <end position="48"/>
    </location>
</feature>
<keyword evidence="9" id="KW-1185">Reference proteome</keyword>
<reference evidence="8 9" key="1">
    <citation type="submission" date="2019-12" db="EMBL/GenBank/DDBJ databases">
        <authorList>
            <person name="Yang R."/>
        </authorList>
    </citation>
    <scope>NUCLEOTIDE SEQUENCE [LARGE SCALE GENOMIC DNA]</scope>
    <source>
        <strain evidence="8 9">DONG20-135</strain>
    </source>
</reference>
<sequence length="64" mass="7554">MPKMKSHRGLAKRVKRTGSGQLKRGRAYTSHRFHGKTQKQKRHLRKASLVSKSDYKRIKLMLHK</sequence>
<feature type="compositionally biased region" description="Basic residues" evidence="7">
    <location>
        <begin position="23"/>
        <end position="46"/>
    </location>
</feature>
<dbReference type="PANTHER" id="PTHR33343:SF1">
    <property type="entry name" value="LARGE RIBOSOMAL SUBUNIT PROTEIN BL35M"/>
    <property type="match status" value="1"/>
</dbReference>
<reference evidence="8 9" key="2">
    <citation type="submission" date="2020-01" db="EMBL/GenBank/DDBJ databases">
        <title>Clostridiaceae sp. nov. isolated from the gut of human by culturomics.</title>
        <authorList>
            <person name="Chang Y."/>
        </authorList>
    </citation>
    <scope>NUCLEOTIDE SEQUENCE [LARGE SCALE GENOMIC DNA]</scope>
    <source>
        <strain evidence="8 9">DONG20-135</strain>
    </source>
</reference>
<feature type="compositionally biased region" description="Basic residues" evidence="7">
    <location>
        <begin position="1"/>
        <end position="16"/>
    </location>
</feature>
<accession>A0A6N8U5A0</accession>
<evidence type="ECO:0000256" key="6">
    <source>
        <dbReference type="RuleBase" id="RU000568"/>
    </source>
</evidence>
<dbReference type="Proteomes" id="UP000434036">
    <property type="component" value="Unassembled WGS sequence"/>
</dbReference>
<evidence type="ECO:0000256" key="1">
    <source>
        <dbReference type="ARBA" id="ARBA00006598"/>
    </source>
</evidence>
<dbReference type="NCBIfam" id="TIGR00001">
    <property type="entry name" value="rpmI_bact"/>
    <property type="match status" value="1"/>
</dbReference>
<protein>
    <recommendedName>
        <fullName evidence="4 5">Large ribosomal subunit protein bL35</fullName>
    </recommendedName>
</protein>
<comment type="similarity">
    <text evidence="1 5 6">Belongs to the bacterial ribosomal protein bL35 family.</text>
</comment>
<dbReference type="InterPro" id="IPR037229">
    <property type="entry name" value="Ribosomal_bL35_sf"/>
</dbReference>
<dbReference type="EMBL" id="WUUQ01000002">
    <property type="protein sequence ID" value="MXQ73376.1"/>
    <property type="molecule type" value="Genomic_DNA"/>
</dbReference>
<evidence type="ECO:0000256" key="7">
    <source>
        <dbReference type="SAM" id="MobiDB-lite"/>
    </source>
</evidence>
<dbReference type="PANTHER" id="PTHR33343">
    <property type="entry name" value="54S RIBOSOMAL PROTEIN BL35M"/>
    <property type="match status" value="1"/>
</dbReference>
<dbReference type="InterPro" id="IPR021137">
    <property type="entry name" value="Ribosomal_bL35-like"/>
</dbReference>
<evidence type="ECO:0000313" key="9">
    <source>
        <dbReference type="Proteomes" id="UP000434036"/>
    </source>
</evidence>
<evidence type="ECO:0000313" key="8">
    <source>
        <dbReference type="EMBL" id="MXQ73376.1"/>
    </source>
</evidence>
<dbReference type="Pfam" id="PF01632">
    <property type="entry name" value="Ribosomal_L35p"/>
    <property type="match status" value="1"/>
</dbReference>
<dbReference type="AlphaFoldDB" id="A0A6N8U5A0"/>
<dbReference type="InterPro" id="IPR001706">
    <property type="entry name" value="Ribosomal_bL35"/>
</dbReference>
<name>A0A6N8U5A0_9FIRM</name>
<dbReference type="HAMAP" id="MF_00514">
    <property type="entry name" value="Ribosomal_bL35"/>
    <property type="match status" value="1"/>
</dbReference>
<proteinExistence type="inferred from homology"/>
<dbReference type="GO" id="GO:0006412">
    <property type="term" value="P:translation"/>
    <property type="evidence" value="ECO:0007669"/>
    <property type="project" value="UniProtKB-UniRule"/>
</dbReference>
<dbReference type="InterPro" id="IPR018265">
    <property type="entry name" value="Ribosomal_bL35_CS"/>
</dbReference>
<dbReference type="PRINTS" id="PR00064">
    <property type="entry name" value="RIBOSOMALL35"/>
</dbReference>
<organism evidence="8 9">
    <name type="scientific">Copranaerobaculum intestinale</name>
    <dbReference type="NCBI Taxonomy" id="2692629"/>
    <lineage>
        <taxon>Bacteria</taxon>
        <taxon>Bacillati</taxon>
        <taxon>Bacillota</taxon>
        <taxon>Erysipelotrichia</taxon>
        <taxon>Erysipelotrichales</taxon>
        <taxon>Erysipelotrichaceae</taxon>
        <taxon>Copranaerobaculum</taxon>
    </lineage>
</organism>
<evidence type="ECO:0000256" key="4">
    <source>
        <dbReference type="ARBA" id="ARBA00071664"/>
    </source>
</evidence>
<dbReference type="GO" id="GO:0022625">
    <property type="term" value="C:cytosolic large ribosomal subunit"/>
    <property type="evidence" value="ECO:0007669"/>
    <property type="project" value="TreeGrafter"/>
</dbReference>
<keyword evidence="2 5" id="KW-0689">Ribosomal protein</keyword>
<dbReference type="Gene3D" id="4.10.410.60">
    <property type="match status" value="1"/>
</dbReference>
<comment type="caution">
    <text evidence="8">The sequence shown here is derived from an EMBL/GenBank/DDBJ whole genome shotgun (WGS) entry which is preliminary data.</text>
</comment>
<evidence type="ECO:0000256" key="3">
    <source>
        <dbReference type="ARBA" id="ARBA00023274"/>
    </source>
</evidence>